<dbReference type="AlphaFoldDB" id="W9QHM3"/>
<proteinExistence type="predicted"/>
<dbReference type="STRING" id="981085.W9QHM3"/>
<dbReference type="eggNOG" id="ENOG502S0BU">
    <property type="taxonomic scope" value="Eukaryota"/>
</dbReference>
<evidence type="ECO:0000313" key="2">
    <source>
        <dbReference type="Proteomes" id="UP000030645"/>
    </source>
</evidence>
<dbReference type="EMBL" id="KE343643">
    <property type="protein sequence ID" value="EXB37621.1"/>
    <property type="molecule type" value="Genomic_DNA"/>
</dbReference>
<dbReference type="Proteomes" id="UP000030645">
    <property type="component" value="Unassembled WGS sequence"/>
</dbReference>
<keyword evidence="2" id="KW-1185">Reference proteome</keyword>
<protein>
    <submittedName>
        <fullName evidence="1">Uncharacterized protein</fullName>
    </submittedName>
</protein>
<name>W9QHM3_9ROSA</name>
<evidence type="ECO:0000313" key="1">
    <source>
        <dbReference type="EMBL" id="EXB37621.1"/>
    </source>
</evidence>
<dbReference type="PANTHER" id="PTHR37754">
    <property type="entry name" value="CALCIUM ION-BINDING PROTEIN"/>
    <property type="match status" value="1"/>
</dbReference>
<sequence>MYSHMLNIASRTVYDRFVEKDIKTFDEFHLAVLDIFNNFNSALPGKHFDAPSRKEIELFAIDNKQKFFKDWKEEAEPKRREIYVEFMRKNVNLNKIDDTTMITGVMMPPVAMVAKRAGETVPQLKMIKVIPDVVFVPSATVLALFSVKISRRVLMGKMAS</sequence>
<reference evidence="2" key="1">
    <citation type="submission" date="2013-01" db="EMBL/GenBank/DDBJ databases">
        <title>Draft Genome Sequence of a Mulberry Tree, Morus notabilis C.K. Schneid.</title>
        <authorList>
            <person name="He N."/>
            <person name="Zhao S."/>
        </authorList>
    </citation>
    <scope>NUCLEOTIDE SEQUENCE</scope>
</reference>
<dbReference type="PANTHER" id="PTHR37754:SF1">
    <property type="entry name" value="CALCIUM ION-BINDING PROTEIN"/>
    <property type="match status" value="1"/>
</dbReference>
<accession>W9QHM3</accession>
<gene>
    <name evidence="1" type="ORF">L484_021827</name>
</gene>
<organism evidence="1 2">
    <name type="scientific">Morus notabilis</name>
    <dbReference type="NCBI Taxonomy" id="981085"/>
    <lineage>
        <taxon>Eukaryota</taxon>
        <taxon>Viridiplantae</taxon>
        <taxon>Streptophyta</taxon>
        <taxon>Embryophyta</taxon>
        <taxon>Tracheophyta</taxon>
        <taxon>Spermatophyta</taxon>
        <taxon>Magnoliopsida</taxon>
        <taxon>eudicotyledons</taxon>
        <taxon>Gunneridae</taxon>
        <taxon>Pentapetalae</taxon>
        <taxon>rosids</taxon>
        <taxon>fabids</taxon>
        <taxon>Rosales</taxon>
        <taxon>Moraceae</taxon>
        <taxon>Moreae</taxon>
        <taxon>Morus</taxon>
    </lineage>
</organism>